<name>A0A238JFT6_9RHOB</name>
<dbReference type="InterPro" id="IPR024453">
    <property type="entry name" value="Peptidase_C92"/>
</dbReference>
<protein>
    <submittedName>
        <fullName evidence="1">Uncharacterized protein</fullName>
    </submittedName>
</protein>
<dbReference type="AlphaFoldDB" id="A0A238JFT6"/>
<gene>
    <name evidence="1" type="ORF">TRP8649_02812</name>
</gene>
<dbReference type="InterPro" id="IPR038765">
    <property type="entry name" value="Papain-like_cys_pep_sf"/>
</dbReference>
<dbReference type="Pfam" id="PF05708">
    <property type="entry name" value="Peptidase_C92"/>
    <property type="match status" value="1"/>
</dbReference>
<accession>A0A238JFT6</accession>
<dbReference type="SUPFAM" id="SSF54001">
    <property type="entry name" value="Cysteine proteinases"/>
    <property type="match status" value="1"/>
</dbReference>
<dbReference type="EMBL" id="FXXP01000002">
    <property type="protein sequence ID" value="SMX28686.1"/>
    <property type="molecule type" value="Genomic_DNA"/>
</dbReference>
<evidence type="ECO:0000313" key="1">
    <source>
        <dbReference type="EMBL" id="SMX28686.1"/>
    </source>
</evidence>
<proteinExistence type="predicted"/>
<dbReference type="Proteomes" id="UP000225972">
    <property type="component" value="Unassembled WGS sequence"/>
</dbReference>
<reference evidence="2" key="1">
    <citation type="submission" date="2017-05" db="EMBL/GenBank/DDBJ databases">
        <authorList>
            <person name="Rodrigo-Torres L."/>
            <person name="Arahal R. D."/>
            <person name="Lucena T."/>
        </authorList>
    </citation>
    <scope>NUCLEOTIDE SEQUENCE [LARGE SCALE GENOMIC DNA]</scope>
    <source>
        <strain evidence="2">CECT 8649</strain>
    </source>
</reference>
<keyword evidence="2" id="KW-1185">Reference proteome</keyword>
<evidence type="ECO:0000313" key="2">
    <source>
        <dbReference type="Proteomes" id="UP000225972"/>
    </source>
</evidence>
<sequence length="337" mass="37529">MATITGFKALGQGGIPDPMRRKRPYPGPVPSALMSVKGNLGVAMKLGFGRGRVAKLAQTLCALAMLSSCTNYPVMTAGPETDVASVAKTCCIGVDRYPDPIIAMIEPKADRASIVNDAHHLRQPYLKDKPEAWEFVQRHLRPMDILLTNDRSQINGYFIPGYFKHSLVYLGTEKQLRAHGLWQLSALDPHRDKIRNGQVFYESTPPRVMFSPVENILDVDGVGVFRPNLTQAEKRHALQVLMAQWDKPFDMHMDLQTQECLFCAELVNLAMPGLKLPQQQAYGRSLIVPDAIAAHGLVDPSLTFIGFVAAGPNWARSLTRQDLAETIKKHWPRPEMH</sequence>
<organism evidence="1 2">
    <name type="scientific">Pelagimonas phthalicica</name>
    <dbReference type="NCBI Taxonomy" id="1037362"/>
    <lineage>
        <taxon>Bacteria</taxon>
        <taxon>Pseudomonadati</taxon>
        <taxon>Pseudomonadota</taxon>
        <taxon>Alphaproteobacteria</taxon>
        <taxon>Rhodobacterales</taxon>
        <taxon>Roseobacteraceae</taxon>
        <taxon>Pelagimonas</taxon>
    </lineage>
</organism>
<dbReference type="Gene3D" id="3.90.1720.10">
    <property type="entry name" value="endopeptidase domain like (from Nostoc punctiforme)"/>
    <property type="match status" value="1"/>
</dbReference>